<name>E1YJ73_9BACT</name>
<evidence type="ECO:0000313" key="1">
    <source>
        <dbReference type="EMBL" id="CBX31327.1"/>
    </source>
</evidence>
<dbReference type="EMBL" id="FR695877">
    <property type="protein sequence ID" value="CBX31327.1"/>
    <property type="molecule type" value="Genomic_DNA"/>
</dbReference>
<accession>E1YJ73</accession>
<organism evidence="1">
    <name type="scientific">uncultured Desulfobacterium sp</name>
    <dbReference type="NCBI Taxonomy" id="201089"/>
    <lineage>
        <taxon>Bacteria</taxon>
        <taxon>Pseudomonadati</taxon>
        <taxon>Thermodesulfobacteriota</taxon>
        <taxon>Desulfobacteria</taxon>
        <taxon>Desulfobacterales</taxon>
        <taxon>Desulfobacteriaceae</taxon>
        <taxon>Desulfobacterium</taxon>
        <taxon>environmental samples</taxon>
    </lineage>
</organism>
<dbReference type="AlphaFoldDB" id="E1YJ73"/>
<protein>
    <submittedName>
        <fullName evidence="1">Uncharacterized protein</fullName>
    </submittedName>
</protein>
<reference evidence="1" key="1">
    <citation type="journal article" date="2011" name="Environ. Microbiol.">
        <title>Genomic insights into the metabolic potential of the polycyclic aromatic hydrocarbon degrading sulfate-reducing Deltaproteobacterium N47.</title>
        <authorList>
            <person name="Bergmann F."/>
            <person name="Selesi D."/>
            <person name="Weinmaier T."/>
            <person name="Tischler P."/>
            <person name="Rattei T."/>
            <person name="Meckenstock R.U."/>
        </authorList>
    </citation>
    <scope>NUCLEOTIDE SEQUENCE</scope>
</reference>
<proteinExistence type="predicted"/>
<sequence>MMFDLLIHHKKTIPPVLNAILFLRDFGRDFFVANVTVTDYGYRNISMGDFMNTSDLKALQREILLGFWKAISFTMPPKAH</sequence>
<gene>
    <name evidence="1" type="ORF">N47_E48390</name>
</gene>